<gene>
    <name evidence="8" type="ORF">TPC1_15585</name>
</gene>
<dbReference type="InterPro" id="IPR013083">
    <property type="entry name" value="Znf_RING/FYVE/PHD"/>
</dbReference>
<evidence type="ECO:0000259" key="6">
    <source>
        <dbReference type="PROSITE" id="PS51266"/>
    </source>
</evidence>
<feature type="domain" description="RING-type" evidence="5">
    <location>
        <begin position="205"/>
        <end position="248"/>
    </location>
</feature>
<dbReference type="PANTHER" id="PTHR21319">
    <property type="entry name" value="RING FINGER AND CHY ZINC FINGER DOMAIN-CONTAINING PROTEIN 1"/>
    <property type="match status" value="1"/>
</dbReference>
<dbReference type="GO" id="GO:0008270">
    <property type="term" value="F:zinc ion binding"/>
    <property type="evidence" value="ECO:0007669"/>
    <property type="project" value="UniProtKB-KW"/>
</dbReference>
<evidence type="ECO:0000256" key="2">
    <source>
        <dbReference type="ARBA" id="ARBA00022771"/>
    </source>
</evidence>
<dbReference type="Gene3D" id="3.30.40.10">
    <property type="entry name" value="Zinc/RING finger domain, C3HC4 (zinc finger)"/>
    <property type="match status" value="1"/>
</dbReference>
<feature type="domain" description="CHY-type" evidence="6">
    <location>
        <begin position="71"/>
        <end position="138"/>
    </location>
</feature>
<dbReference type="AlphaFoldDB" id="A0A146KAC7"/>
<dbReference type="SUPFAM" id="SSF161245">
    <property type="entry name" value="Zinc hairpin stack"/>
    <property type="match status" value="1"/>
</dbReference>
<feature type="non-terminal residue" evidence="8">
    <location>
        <position position="397"/>
    </location>
</feature>
<protein>
    <submittedName>
        <fullName evidence="8">CHY zinc finger-containing protein</fullName>
    </submittedName>
</protein>
<keyword evidence="2 4" id="KW-0863">Zinc-finger</keyword>
<dbReference type="InterPro" id="IPR001841">
    <property type="entry name" value="Znf_RING"/>
</dbReference>
<sequence>ISNRIILKRFPFKVISQENQTFYKQILNEIQTWIPSQFYDLDKTDFHNEMFWLQNKETLKTSRETTYFEFDVSTDIGCQHYINKSLIQCNQCKKFYNCKLCHNEVEDHELNVNEPCQLKCLICQKQQPFGIDCRQCGVSFGSYSCEKCKLICGMGVEAKPILHCDQCGICRVALPEFNSHCEKCNKCYLKKYINHHNCEPDQEDCCVCLGKLKNSINGMVVLDCKHQMHFVCYQTLLIHGTTHCPICKKMLTSGQDRVNLIEHQQKQFDQSFTMPQWDNIFVQVQCTQCQTYYQTKFHFMFFCSKCMLFSCEIVKEYKNISTKMFNALLKLQKDAYPNFQIPKTLTKTNVEEVLEKLFGNLKEFYKRLGYSCTDENCYYFADALHHQIDNIDDFKVF</sequence>
<dbReference type="InterPro" id="IPR008913">
    <property type="entry name" value="Znf_CHY"/>
</dbReference>
<dbReference type="InterPro" id="IPR037275">
    <property type="entry name" value="Znf_CTCHY_sf"/>
</dbReference>
<evidence type="ECO:0000313" key="8">
    <source>
        <dbReference type="EMBL" id="JAP92466.1"/>
    </source>
</evidence>
<feature type="domain" description="CTCHY-type" evidence="7">
    <location>
        <begin position="140"/>
        <end position="206"/>
    </location>
</feature>
<dbReference type="SMART" id="SM00184">
    <property type="entry name" value="RING"/>
    <property type="match status" value="1"/>
</dbReference>
<dbReference type="GO" id="GO:0061630">
    <property type="term" value="F:ubiquitin protein ligase activity"/>
    <property type="evidence" value="ECO:0007669"/>
    <property type="project" value="TreeGrafter"/>
</dbReference>
<proteinExistence type="predicted"/>
<dbReference type="PROSITE" id="PS51270">
    <property type="entry name" value="ZF_CTCHY"/>
    <property type="match status" value="1"/>
</dbReference>
<dbReference type="EMBL" id="GDID01004140">
    <property type="protein sequence ID" value="JAP92466.1"/>
    <property type="molecule type" value="Transcribed_RNA"/>
</dbReference>
<dbReference type="InterPro" id="IPR037274">
    <property type="entry name" value="Znf_CHY_sf"/>
</dbReference>
<evidence type="ECO:0000256" key="1">
    <source>
        <dbReference type="ARBA" id="ARBA00022723"/>
    </source>
</evidence>
<evidence type="ECO:0000256" key="3">
    <source>
        <dbReference type="ARBA" id="ARBA00022833"/>
    </source>
</evidence>
<evidence type="ECO:0000259" key="7">
    <source>
        <dbReference type="PROSITE" id="PS51270"/>
    </source>
</evidence>
<dbReference type="SUPFAM" id="SSF161219">
    <property type="entry name" value="CHY zinc finger-like"/>
    <property type="match status" value="1"/>
</dbReference>
<dbReference type="PROSITE" id="PS51266">
    <property type="entry name" value="ZF_CHY"/>
    <property type="match status" value="1"/>
</dbReference>
<dbReference type="GO" id="GO:0005634">
    <property type="term" value="C:nucleus"/>
    <property type="evidence" value="ECO:0007669"/>
    <property type="project" value="TreeGrafter"/>
</dbReference>
<dbReference type="PROSITE" id="PS50089">
    <property type="entry name" value="ZF_RING_2"/>
    <property type="match status" value="1"/>
</dbReference>
<dbReference type="GO" id="GO:0006511">
    <property type="term" value="P:ubiquitin-dependent protein catabolic process"/>
    <property type="evidence" value="ECO:0007669"/>
    <property type="project" value="TreeGrafter"/>
</dbReference>
<dbReference type="InterPro" id="IPR017921">
    <property type="entry name" value="Znf_CTCHY"/>
</dbReference>
<dbReference type="GO" id="GO:0016567">
    <property type="term" value="P:protein ubiquitination"/>
    <property type="evidence" value="ECO:0007669"/>
    <property type="project" value="TreeGrafter"/>
</dbReference>
<dbReference type="SUPFAM" id="SSF57850">
    <property type="entry name" value="RING/U-box"/>
    <property type="match status" value="1"/>
</dbReference>
<name>A0A146KAC7_9EUKA</name>
<accession>A0A146KAC7</accession>
<keyword evidence="3" id="KW-0862">Zinc</keyword>
<feature type="non-terminal residue" evidence="8">
    <location>
        <position position="1"/>
    </location>
</feature>
<reference evidence="8" key="1">
    <citation type="submission" date="2015-07" db="EMBL/GenBank/DDBJ databases">
        <title>Adaptation to a free-living lifestyle via gene acquisitions in the diplomonad Trepomonas sp. PC1.</title>
        <authorList>
            <person name="Xu F."/>
            <person name="Jerlstrom-Hultqvist J."/>
            <person name="Kolisko M."/>
            <person name="Simpson A.G.B."/>
            <person name="Roger A.J."/>
            <person name="Svard S.G."/>
            <person name="Andersson J.O."/>
        </authorList>
    </citation>
    <scope>NUCLEOTIDE SEQUENCE</scope>
    <source>
        <strain evidence="8">PC1</strain>
    </source>
</reference>
<dbReference type="Pfam" id="PF05495">
    <property type="entry name" value="zf-CHY"/>
    <property type="match status" value="1"/>
</dbReference>
<organism evidence="8">
    <name type="scientific">Trepomonas sp. PC1</name>
    <dbReference type="NCBI Taxonomy" id="1076344"/>
    <lineage>
        <taxon>Eukaryota</taxon>
        <taxon>Metamonada</taxon>
        <taxon>Diplomonadida</taxon>
        <taxon>Hexamitidae</taxon>
        <taxon>Hexamitinae</taxon>
        <taxon>Trepomonas</taxon>
    </lineage>
</organism>
<keyword evidence="1" id="KW-0479">Metal-binding</keyword>
<evidence type="ECO:0000259" key="5">
    <source>
        <dbReference type="PROSITE" id="PS50089"/>
    </source>
</evidence>
<evidence type="ECO:0000256" key="4">
    <source>
        <dbReference type="PROSITE-ProRule" id="PRU00601"/>
    </source>
</evidence>
<dbReference type="PANTHER" id="PTHR21319:SF53">
    <property type="entry name" value="RING FINGER AND CHY ZINC FINGER DOMAIN-CONTAINING PROTEIN 1"/>
    <property type="match status" value="1"/>
</dbReference>